<evidence type="ECO:0000313" key="2">
    <source>
        <dbReference type="Proteomes" id="UP000278149"/>
    </source>
</evidence>
<dbReference type="Proteomes" id="UP000278149">
    <property type="component" value="Unassembled WGS sequence"/>
</dbReference>
<gene>
    <name evidence="1" type="ORF">D9Q81_05225</name>
</gene>
<accession>A0A429G4J1</accession>
<reference evidence="1 2" key="1">
    <citation type="submission" date="2018-10" db="EMBL/GenBank/DDBJ databases">
        <title>Co-occurring genomic capacity for anaerobic methane metabolism and dissimilatory sulfite reduction discovered in the Korarchaeota.</title>
        <authorList>
            <person name="Mckay L.J."/>
            <person name="Dlakic M."/>
            <person name="Fields M.W."/>
            <person name="Delmont T.O."/>
            <person name="Eren A.M."/>
            <person name="Jay Z.J."/>
            <person name="Klingelsmith K.B."/>
            <person name="Rusch D.B."/>
            <person name="Inskeep W.P."/>
        </authorList>
    </citation>
    <scope>NUCLEOTIDE SEQUENCE [LARGE SCALE GENOMIC DNA]</scope>
    <source>
        <strain evidence="1 2">WS</strain>
    </source>
</reference>
<dbReference type="AlphaFoldDB" id="A0A429G4J1"/>
<proteinExistence type="predicted"/>
<name>A0A429G4J1_9CREN</name>
<dbReference type="PIRSF" id="PIRSF019435">
    <property type="entry name" value="UCP019435"/>
    <property type="match status" value="1"/>
</dbReference>
<evidence type="ECO:0000313" key="1">
    <source>
        <dbReference type="EMBL" id="RSN68722.1"/>
    </source>
</evidence>
<protein>
    <submittedName>
        <fullName evidence="1">DUF790 family protein</fullName>
    </submittedName>
</protein>
<dbReference type="RefSeq" id="WP_125741768.1">
    <property type="nucleotide sequence ID" value="NZ_RCOR01000025.1"/>
</dbReference>
<sequence>MLPSQLLRGKVVGGKLILKWALGSELELAEDLIRIFKVGRELKEIEEEEEEIEEYYSDYKLVRGLYTLLLRKGRFERPKSSLDPLEARRRVYRIVNRDYHGFVSYEERADAIRRAAEEIGVNEEELERALWADFELKLVEFNAPEPEELLKEYNLALLQTALFKSSRMHLLTSSSGGEVKPLLRALKGLGLMYTASRRDKLELTIDGPASILKLTTKYGVAMAKLVPFIVRMSDWYLRADIVRRKMVRLEVSHRMRDIFPEYEGGIDYDSSLEREFPQMCPQGWKVYREPEPLVSGSSVIIPDFMLEKGRIRIYVEIMGFWTPEYVERKIEKLKDVKEPLLIIARRDLMCSRVEKIRKDILYFERKIDPVELARKLKEIEERYWSDERDRIREELAELRIDGKFLEVDKLKSILGISEAQLREICCPEGFELIGSYLISEEAISSLREEVMKRRPSKVRELKGILADMGLPPEIATYVPGRIGIRVSWSSLDEDEAYLVYT</sequence>
<dbReference type="Pfam" id="PF05626">
    <property type="entry name" value="DUF790"/>
    <property type="match status" value="1"/>
</dbReference>
<dbReference type="InterPro" id="IPR008508">
    <property type="entry name" value="Bax1"/>
</dbReference>
<dbReference type="PANTHER" id="PTHR39640:SF1">
    <property type="entry name" value="DUF790 FAMILY PROTEIN"/>
    <property type="match status" value="1"/>
</dbReference>
<organism evidence="1 2">
    <name type="scientific">Candidatus Korarchaeum cryptofilum</name>
    <dbReference type="NCBI Taxonomy" id="498846"/>
    <lineage>
        <taxon>Archaea</taxon>
        <taxon>Thermoproteota</taxon>
        <taxon>Candidatus Korarchaeia</taxon>
        <taxon>Candidatus Korarchaeales</taxon>
        <taxon>Candidatus Korarchaeaceae</taxon>
        <taxon>Candidatus Korarchaeum</taxon>
    </lineage>
</organism>
<comment type="caution">
    <text evidence="1">The sequence shown here is derived from an EMBL/GenBank/DDBJ whole genome shotgun (WGS) entry which is preliminary data.</text>
</comment>
<dbReference type="EMBL" id="RCOR01000025">
    <property type="protein sequence ID" value="RSN68722.1"/>
    <property type="molecule type" value="Genomic_DNA"/>
</dbReference>
<dbReference type="PANTHER" id="PTHR39640">
    <property type="entry name" value="VNG6129C"/>
    <property type="match status" value="1"/>
</dbReference>